<evidence type="ECO:0000256" key="2">
    <source>
        <dbReference type="ARBA" id="ARBA00004418"/>
    </source>
</evidence>
<reference evidence="18 19" key="1">
    <citation type="submission" date="2017-03" db="EMBL/GenBank/DDBJ databases">
        <title>Genome sequence of Paracoccus contaminans isolated from a water microcosm.</title>
        <authorList>
            <person name="Aurass P."/>
            <person name="Karste S."/>
            <person name="Trost E."/>
            <person name="Glaeser S.P."/>
            <person name="Kaempfer P."/>
            <person name="Flieger A."/>
        </authorList>
    </citation>
    <scope>NUCLEOTIDE SEQUENCE [LARGE SCALE GENOMIC DNA]</scope>
    <source>
        <strain evidence="19">RKI 16-01929T\LMG 29738T\CCM 8701T\CIP 111112T</strain>
    </source>
</reference>
<dbReference type="EMBL" id="CP020612">
    <property type="protein sequence ID" value="ARJ70924.1"/>
    <property type="molecule type" value="Genomic_DNA"/>
</dbReference>
<evidence type="ECO:0000256" key="9">
    <source>
        <dbReference type="ARBA" id="ARBA00022764"/>
    </source>
</evidence>
<comment type="subcellular location">
    <subcellularLocation>
        <location evidence="2">Periplasm</location>
    </subcellularLocation>
</comment>
<evidence type="ECO:0000256" key="16">
    <source>
        <dbReference type="SAM" id="MobiDB-lite"/>
    </source>
</evidence>
<evidence type="ECO:0000256" key="7">
    <source>
        <dbReference type="ARBA" id="ARBA00022729"/>
    </source>
</evidence>
<dbReference type="Pfam" id="PF13180">
    <property type="entry name" value="PDZ_2"/>
    <property type="match status" value="2"/>
</dbReference>
<feature type="active site" description="Charge relay system" evidence="14">
    <location>
        <position position="132"/>
    </location>
</feature>
<feature type="active site" description="Charge relay system" evidence="14">
    <location>
        <position position="162"/>
    </location>
</feature>
<dbReference type="NCBIfam" id="TIGR02037">
    <property type="entry name" value="degP_htrA_DO"/>
    <property type="match status" value="1"/>
</dbReference>
<dbReference type="OrthoDB" id="9758917at2"/>
<organism evidence="18 19">
    <name type="scientific">Paracoccus contaminans</name>
    <dbReference type="NCBI Taxonomy" id="1945662"/>
    <lineage>
        <taxon>Bacteria</taxon>
        <taxon>Pseudomonadati</taxon>
        <taxon>Pseudomonadota</taxon>
        <taxon>Alphaproteobacteria</taxon>
        <taxon>Rhodobacterales</taxon>
        <taxon>Paracoccaceae</taxon>
        <taxon>Paracoccus</taxon>
    </lineage>
</organism>
<feature type="region of interest" description="Disordered" evidence="16">
    <location>
        <begin position="1"/>
        <end position="44"/>
    </location>
</feature>
<dbReference type="InterPro" id="IPR036034">
    <property type="entry name" value="PDZ_sf"/>
</dbReference>
<dbReference type="SUPFAM" id="SSF50156">
    <property type="entry name" value="PDZ domain-like"/>
    <property type="match status" value="2"/>
</dbReference>
<dbReference type="Gene3D" id="2.40.10.120">
    <property type="match status" value="1"/>
</dbReference>
<accession>A0A1W6D1A7</accession>
<gene>
    <name evidence="18" type="ORF">B0A89_13340</name>
</gene>
<feature type="binding site" evidence="15">
    <location>
        <position position="162"/>
    </location>
    <ligand>
        <name>substrate</name>
    </ligand>
</feature>
<evidence type="ECO:0000256" key="4">
    <source>
        <dbReference type="ARBA" id="ARBA00013035"/>
    </source>
</evidence>
<evidence type="ECO:0000256" key="13">
    <source>
        <dbReference type="ARBA" id="ARBA00032850"/>
    </source>
</evidence>
<sequence>MPQNMPQTTTTPDQPMTGKVPEAANANAPVGTGASQGQGRQTGPDSFADVVAAVSPAVVNITTTAVVSRPVQQGPAFPEGSPFSDLFRDFGIPGPGRRGDSPFGGPMQQERSTALGSGFVISSDGFIVTNNHVIDGADEIEIEFYSGARLPAKLVGTDPTTDIAVLKVQADKPLPFLKFGDSDAARVGDWVLALGNPLGQGLSASSGIISAKSRALTGTYDDFIQTDAAINRGNSGGPLFNMQGEVVGVNTAILSPNGGSIGIGFSMASNVVSKVVDQLREFGETRRGWLGVKIQDVTPDIANSLGLAAEKGAMVTDVPAGPAADAGVQAGDVITRFAGGEVADTRDLVRRVADAPVGEAVDVTVQRAGKPVDLKITLGRRELADADERGEGEERGDPQSQQGDAVLGMTLSRLTPDLAARLRLPENSKGLVVEDVDAKSDAAAKGLQPGDVIVEAGQKPVATLGDLRGRVAEAKEAGRQSVLLLIRRGGEPRFLALSID</sequence>
<evidence type="ECO:0000259" key="17">
    <source>
        <dbReference type="SMART" id="SM00228"/>
    </source>
</evidence>
<evidence type="ECO:0000313" key="18">
    <source>
        <dbReference type="EMBL" id="ARJ70924.1"/>
    </source>
</evidence>
<keyword evidence="11" id="KW-0720">Serine protease</keyword>
<feature type="compositionally biased region" description="Polar residues" evidence="16">
    <location>
        <begin position="33"/>
        <end position="43"/>
    </location>
</feature>
<evidence type="ECO:0000256" key="8">
    <source>
        <dbReference type="ARBA" id="ARBA00022737"/>
    </source>
</evidence>
<dbReference type="PANTHER" id="PTHR22939">
    <property type="entry name" value="SERINE PROTEASE FAMILY S1C HTRA-RELATED"/>
    <property type="match status" value="1"/>
</dbReference>
<evidence type="ECO:0000256" key="1">
    <source>
        <dbReference type="ARBA" id="ARBA00001772"/>
    </source>
</evidence>
<evidence type="ECO:0000256" key="5">
    <source>
        <dbReference type="ARBA" id="ARBA00013958"/>
    </source>
</evidence>
<feature type="domain" description="PDZ" evidence="17">
    <location>
        <begin position="405"/>
        <end position="490"/>
    </location>
</feature>
<feature type="compositionally biased region" description="Basic and acidic residues" evidence="16">
    <location>
        <begin position="383"/>
        <end position="397"/>
    </location>
</feature>
<feature type="binding site" evidence="15">
    <location>
        <begin position="233"/>
        <end position="235"/>
    </location>
    <ligand>
        <name>substrate</name>
    </ligand>
</feature>
<keyword evidence="19" id="KW-1185">Reference proteome</keyword>
<feature type="binding site" evidence="15">
    <location>
        <position position="132"/>
    </location>
    <ligand>
        <name>substrate</name>
    </ligand>
</feature>
<dbReference type="InterPro" id="IPR011782">
    <property type="entry name" value="Pept_S1C_Do"/>
</dbReference>
<evidence type="ECO:0000256" key="11">
    <source>
        <dbReference type="ARBA" id="ARBA00022825"/>
    </source>
</evidence>
<feature type="region of interest" description="Disordered" evidence="16">
    <location>
        <begin position="383"/>
        <end position="405"/>
    </location>
</feature>
<keyword evidence="6 18" id="KW-0645">Protease</keyword>
<dbReference type="Pfam" id="PF13365">
    <property type="entry name" value="Trypsin_2"/>
    <property type="match status" value="1"/>
</dbReference>
<keyword evidence="12" id="KW-0346">Stress response</keyword>
<dbReference type="InterPro" id="IPR001940">
    <property type="entry name" value="Peptidase_S1C"/>
</dbReference>
<dbReference type="InterPro" id="IPR001478">
    <property type="entry name" value="PDZ"/>
</dbReference>
<protein>
    <recommendedName>
        <fullName evidence="5">Probable periplasmic serine endoprotease DegP-like</fullName>
        <ecNumber evidence="4">3.4.21.107</ecNumber>
    </recommendedName>
    <alternativeName>
        <fullName evidence="13">Protease Do</fullName>
    </alternativeName>
</protein>
<keyword evidence="8" id="KW-0677">Repeat</keyword>
<dbReference type="AlphaFoldDB" id="A0A1W6D1A7"/>
<comment type="similarity">
    <text evidence="3">Belongs to the peptidase S1C family.</text>
</comment>
<dbReference type="PRINTS" id="PR00834">
    <property type="entry name" value="PROTEASES2C"/>
</dbReference>
<dbReference type="SUPFAM" id="SSF50494">
    <property type="entry name" value="Trypsin-like serine proteases"/>
    <property type="match status" value="1"/>
</dbReference>
<dbReference type="InterPro" id="IPR009003">
    <property type="entry name" value="Peptidase_S1_PA"/>
</dbReference>
<keyword evidence="10" id="KW-0378">Hydrolase</keyword>
<evidence type="ECO:0000256" key="10">
    <source>
        <dbReference type="ARBA" id="ARBA00022801"/>
    </source>
</evidence>
<evidence type="ECO:0000313" key="19">
    <source>
        <dbReference type="Proteomes" id="UP000193017"/>
    </source>
</evidence>
<feature type="domain" description="PDZ" evidence="17">
    <location>
        <begin position="288"/>
        <end position="369"/>
    </location>
</feature>
<dbReference type="CDD" id="cd10839">
    <property type="entry name" value="cpPDZ1_DegP-like"/>
    <property type="match status" value="1"/>
</dbReference>
<dbReference type="KEGG" id="pcon:B0A89_13340"/>
<evidence type="ECO:0000256" key="3">
    <source>
        <dbReference type="ARBA" id="ARBA00010541"/>
    </source>
</evidence>
<evidence type="ECO:0000256" key="6">
    <source>
        <dbReference type="ARBA" id="ARBA00022670"/>
    </source>
</evidence>
<dbReference type="EC" id="3.4.21.107" evidence="4"/>
<dbReference type="Gene3D" id="2.30.42.10">
    <property type="match status" value="2"/>
</dbReference>
<dbReference type="GO" id="GO:0004252">
    <property type="term" value="F:serine-type endopeptidase activity"/>
    <property type="evidence" value="ECO:0007669"/>
    <property type="project" value="InterPro"/>
</dbReference>
<dbReference type="PANTHER" id="PTHR22939:SF130">
    <property type="entry name" value="PERIPLASMIC SERINE ENDOPROTEASE DEGP-LIKE-RELATED"/>
    <property type="match status" value="1"/>
</dbReference>
<comment type="catalytic activity">
    <reaction evidence="1">
        <text>Acts on substrates that are at least partially unfolded. The cleavage site P1 residue is normally between a pair of hydrophobic residues, such as Val-|-Val.</text>
        <dbReference type="EC" id="3.4.21.107"/>
    </reaction>
</comment>
<evidence type="ECO:0000256" key="15">
    <source>
        <dbReference type="PIRSR" id="PIRSR611782-2"/>
    </source>
</evidence>
<dbReference type="GO" id="GO:0006508">
    <property type="term" value="P:proteolysis"/>
    <property type="evidence" value="ECO:0007669"/>
    <property type="project" value="UniProtKB-KW"/>
</dbReference>
<evidence type="ECO:0000256" key="12">
    <source>
        <dbReference type="ARBA" id="ARBA00023016"/>
    </source>
</evidence>
<evidence type="ECO:0000256" key="14">
    <source>
        <dbReference type="PIRSR" id="PIRSR611782-1"/>
    </source>
</evidence>
<keyword evidence="9" id="KW-0574">Periplasm</keyword>
<dbReference type="CDD" id="cd23084">
    <property type="entry name" value="cpPDZ2_DegP-like"/>
    <property type="match status" value="1"/>
</dbReference>
<feature type="active site" description="Charge relay system" evidence="14">
    <location>
        <position position="235"/>
    </location>
</feature>
<proteinExistence type="inferred from homology"/>
<keyword evidence="7" id="KW-0732">Signal</keyword>
<dbReference type="STRING" id="1945662.B0A89_13340"/>
<dbReference type="Proteomes" id="UP000193017">
    <property type="component" value="Chromosome"/>
</dbReference>
<feature type="compositionally biased region" description="Low complexity" evidence="16">
    <location>
        <begin position="1"/>
        <end position="17"/>
    </location>
</feature>
<name>A0A1W6D1A7_9RHOB</name>
<dbReference type="SMART" id="SM00228">
    <property type="entry name" value="PDZ"/>
    <property type="match status" value="2"/>
</dbReference>